<evidence type="ECO:0000256" key="5">
    <source>
        <dbReference type="ARBA" id="ARBA00023159"/>
    </source>
</evidence>
<dbReference type="GO" id="GO:0000978">
    <property type="term" value="F:RNA polymerase II cis-regulatory region sequence-specific DNA binding"/>
    <property type="evidence" value="ECO:0007669"/>
    <property type="project" value="TreeGrafter"/>
</dbReference>
<gene>
    <name evidence="10" type="ORF">PACLA_8A060051</name>
</gene>
<feature type="region of interest" description="Disordered" evidence="9">
    <location>
        <begin position="393"/>
        <end position="424"/>
    </location>
</feature>
<feature type="compositionally biased region" description="Polar residues" evidence="9">
    <location>
        <begin position="412"/>
        <end position="424"/>
    </location>
</feature>
<keyword evidence="5" id="KW-0010">Activator</keyword>
<evidence type="ECO:0000313" key="10">
    <source>
        <dbReference type="EMBL" id="CAB3981971.1"/>
    </source>
</evidence>
<dbReference type="InterPro" id="IPR004827">
    <property type="entry name" value="bZIP"/>
</dbReference>
<keyword evidence="4" id="KW-0238">DNA-binding</keyword>
<evidence type="ECO:0000256" key="6">
    <source>
        <dbReference type="ARBA" id="ARBA00023163"/>
    </source>
</evidence>
<keyword evidence="7" id="KW-0539">Nucleus</keyword>
<dbReference type="CDD" id="cd14689">
    <property type="entry name" value="bZIP_CREB3"/>
    <property type="match status" value="1"/>
</dbReference>
<name>A0A6S7G908_PARCT</name>
<organism evidence="10 11">
    <name type="scientific">Paramuricea clavata</name>
    <name type="common">Red gorgonian</name>
    <name type="synonym">Violescent sea-whip</name>
    <dbReference type="NCBI Taxonomy" id="317549"/>
    <lineage>
        <taxon>Eukaryota</taxon>
        <taxon>Metazoa</taxon>
        <taxon>Cnidaria</taxon>
        <taxon>Anthozoa</taxon>
        <taxon>Octocorallia</taxon>
        <taxon>Malacalcyonacea</taxon>
        <taxon>Plexauridae</taxon>
        <taxon>Paramuricea</taxon>
    </lineage>
</organism>
<sequence>MAETSKVNHDHTYDILTSLMNISPSSPDDKDLMLGITSPSSSDTSSDSGMALSPLEFGGFDIDFTEEPSLDNFDLDTMSSECSPASPVRFFDNFGDINDIDLSFLDGLDSKALGKLPELDDTNMPEADSSVLDLESFVDLMDEVKKADEPSKAPVTAVVKPVSNPPSTVAVVKASAKITPIIITEIKPAINTTPKLTTRDKQEQLLISEEEKKMLEEEGHFLPTNVALTKNEEKLLKKVRRKIKNKVSAQESRRKKKEYIDGLESRVKNCTDQNRFLQKKIDNLEEQNKTLLDQLKSLQELVSSSNQSKKQTSTCILVLFLAFALVAFPFQNITSSSAKTNTVADAYSTMSVRSRTLLEYKEETEQPQSSLNISHYLRAFSVVFSFANDKPEVESYPQPPSISFDENRSTNDDTFTNREYSFSK</sequence>
<comment type="caution">
    <text evidence="10">The sequence shown here is derived from an EMBL/GenBank/DDBJ whole genome shotgun (WGS) entry which is preliminary data.</text>
</comment>
<evidence type="ECO:0000256" key="9">
    <source>
        <dbReference type="SAM" id="MobiDB-lite"/>
    </source>
</evidence>
<feature type="region of interest" description="Disordered" evidence="9">
    <location>
        <begin position="23"/>
        <end position="49"/>
    </location>
</feature>
<feature type="compositionally biased region" description="Low complexity" evidence="9">
    <location>
        <begin position="37"/>
        <end position="48"/>
    </location>
</feature>
<dbReference type="SUPFAM" id="SSF57959">
    <property type="entry name" value="Leucine zipper domain"/>
    <property type="match status" value="1"/>
</dbReference>
<proteinExistence type="predicted"/>
<feature type="coiled-coil region" evidence="8">
    <location>
        <begin position="260"/>
        <end position="301"/>
    </location>
</feature>
<evidence type="ECO:0000256" key="2">
    <source>
        <dbReference type="ARBA" id="ARBA00004648"/>
    </source>
</evidence>
<accession>A0A6S7G908</accession>
<evidence type="ECO:0000256" key="4">
    <source>
        <dbReference type="ARBA" id="ARBA00023125"/>
    </source>
</evidence>
<dbReference type="PANTHER" id="PTHR45996:SF3">
    <property type="entry name" value="CREB-H TRANSCRIPTION FACTOR HOMOLOG LET-607"/>
    <property type="match status" value="1"/>
</dbReference>
<dbReference type="Gene3D" id="1.20.5.170">
    <property type="match status" value="1"/>
</dbReference>
<dbReference type="PROSITE" id="PS50217">
    <property type="entry name" value="BZIP"/>
    <property type="match status" value="1"/>
</dbReference>
<dbReference type="EMBL" id="CACRXK020000449">
    <property type="protein sequence ID" value="CAB3981971.1"/>
    <property type="molecule type" value="Genomic_DNA"/>
</dbReference>
<dbReference type="InterPro" id="IPR051381">
    <property type="entry name" value="CREB_ATF_subfamily"/>
</dbReference>
<reference evidence="10" key="1">
    <citation type="submission" date="2020-04" db="EMBL/GenBank/DDBJ databases">
        <authorList>
            <person name="Alioto T."/>
            <person name="Alioto T."/>
            <person name="Gomez Garrido J."/>
        </authorList>
    </citation>
    <scope>NUCLEOTIDE SEQUENCE</scope>
    <source>
        <strain evidence="10">A484AB</strain>
    </source>
</reference>
<keyword evidence="3" id="KW-0805">Transcription regulation</keyword>
<keyword evidence="6" id="KW-0804">Transcription</keyword>
<keyword evidence="8" id="KW-0175">Coiled coil</keyword>
<evidence type="ECO:0000256" key="1">
    <source>
        <dbReference type="ARBA" id="ARBA00004123"/>
    </source>
</evidence>
<keyword evidence="11" id="KW-1185">Reference proteome</keyword>
<comment type="subcellular location">
    <subcellularLocation>
        <location evidence="2">Endoplasmic reticulum membrane</location>
        <topology evidence="2">Single-pass type II membrane protein</topology>
    </subcellularLocation>
    <subcellularLocation>
        <location evidence="1">Nucleus</location>
    </subcellularLocation>
</comment>
<dbReference type="SMART" id="SM00338">
    <property type="entry name" value="BRLZ"/>
    <property type="match status" value="1"/>
</dbReference>
<dbReference type="OrthoDB" id="674948at2759"/>
<evidence type="ECO:0000313" key="11">
    <source>
        <dbReference type="Proteomes" id="UP001152795"/>
    </source>
</evidence>
<evidence type="ECO:0000256" key="7">
    <source>
        <dbReference type="ARBA" id="ARBA00023242"/>
    </source>
</evidence>
<dbReference type="PROSITE" id="PS00036">
    <property type="entry name" value="BZIP_BASIC"/>
    <property type="match status" value="1"/>
</dbReference>
<dbReference type="GO" id="GO:0005789">
    <property type="term" value="C:endoplasmic reticulum membrane"/>
    <property type="evidence" value="ECO:0007669"/>
    <property type="project" value="UniProtKB-SubCell"/>
</dbReference>
<dbReference type="GO" id="GO:0005634">
    <property type="term" value="C:nucleus"/>
    <property type="evidence" value="ECO:0007669"/>
    <property type="project" value="UniProtKB-SubCell"/>
</dbReference>
<evidence type="ECO:0000256" key="3">
    <source>
        <dbReference type="ARBA" id="ARBA00023015"/>
    </source>
</evidence>
<dbReference type="GO" id="GO:0000981">
    <property type="term" value="F:DNA-binding transcription factor activity, RNA polymerase II-specific"/>
    <property type="evidence" value="ECO:0007669"/>
    <property type="project" value="TreeGrafter"/>
</dbReference>
<dbReference type="PANTHER" id="PTHR45996">
    <property type="entry name" value="AGAP001464-PB"/>
    <property type="match status" value="1"/>
</dbReference>
<dbReference type="FunFam" id="1.20.5.170:FF:000054">
    <property type="entry name" value="Cyclic AMP-responsive element-binding protein 3-like 2"/>
    <property type="match status" value="1"/>
</dbReference>
<dbReference type="InterPro" id="IPR046347">
    <property type="entry name" value="bZIP_sf"/>
</dbReference>
<dbReference type="Proteomes" id="UP001152795">
    <property type="component" value="Unassembled WGS sequence"/>
</dbReference>
<dbReference type="Pfam" id="PF00170">
    <property type="entry name" value="bZIP_1"/>
    <property type="match status" value="1"/>
</dbReference>
<dbReference type="AlphaFoldDB" id="A0A6S7G908"/>
<protein>
    <submittedName>
        <fullName evidence="10">Cyclic AMP-responsive element-binding 3 3</fullName>
    </submittedName>
</protein>
<evidence type="ECO:0000256" key="8">
    <source>
        <dbReference type="SAM" id="Coils"/>
    </source>
</evidence>